<dbReference type="PROSITE" id="PS00108">
    <property type="entry name" value="PROTEIN_KINASE_ST"/>
    <property type="match status" value="1"/>
</dbReference>
<dbReference type="FunFam" id="3.30.200.20:FF:000042">
    <property type="entry name" value="Aurora kinase A"/>
    <property type="match status" value="1"/>
</dbReference>
<dbReference type="Proteomes" id="UP000678393">
    <property type="component" value="Unassembled WGS sequence"/>
</dbReference>
<keyword evidence="4" id="KW-0418">Kinase</keyword>
<evidence type="ECO:0000256" key="6">
    <source>
        <dbReference type="PROSITE-ProRule" id="PRU10141"/>
    </source>
</evidence>
<feature type="non-terminal residue" evidence="9">
    <location>
        <position position="288"/>
    </location>
</feature>
<comment type="similarity">
    <text evidence="7">Belongs to the protein kinase superfamily.</text>
</comment>
<dbReference type="InterPro" id="IPR008271">
    <property type="entry name" value="Ser/Thr_kinase_AS"/>
</dbReference>
<protein>
    <recommendedName>
        <fullName evidence="8">Protein kinase domain-containing protein</fullName>
    </recommendedName>
</protein>
<dbReference type="PANTHER" id="PTHR24347">
    <property type="entry name" value="SERINE/THREONINE-PROTEIN KINASE"/>
    <property type="match status" value="1"/>
</dbReference>
<dbReference type="GO" id="GO:0005524">
    <property type="term" value="F:ATP binding"/>
    <property type="evidence" value="ECO:0007669"/>
    <property type="project" value="UniProtKB-UniRule"/>
</dbReference>
<name>A0A8S3ZIB9_9EUPU</name>
<dbReference type="InterPro" id="IPR017441">
    <property type="entry name" value="Protein_kinase_ATP_BS"/>
</dbReference>
<organism evidence="9 10">
    <name type="scientific">Candidula unifasciata</name>
    <dbReference type="NCBI Taxonomy" id="100452"/>
    <lineage>
        <taxon>Eukaryota</taxon>
        <taxon>Metazoa</taxon>
        <taxon>Spiralia</taxon>
        <taxon>Lophotrochozoa</taxon>
        <taxon>Mollusca</taxon>
        <taxon>Gastropoda</taxon>
        <taxon>Heterobranchia</taxon>
        <taxon>Euthyneura</taxon>
        <taxon>Panpulmonata</taxon>
        <taxon>Eupulmonata</taxon>
        <taxon>Stylommatophora</taxon>
        <taxon>Helicina</taxon>
        <taxon>Helicoidea</taxon>
        <taxon>Geomitridae</taxon>
        <taxon>Candidula</taxon>
    </lineage>
</organism>
<proteinExistence type="inferred from homology"/>
<dbReference type="GO" id="GO:0004674">
    <property type="term" value="F:protein serine/threonine kinase activity"/>
    <property type="evidence" value="ECO:0007669"/>
    <property type="project" value="UniProtKB-KW"/>
</dbReference>
<comment type="caution">
    <text evidence="9">The sequence shown here is derived from an EMBL/GenBank/DDBJ whole genome shotgun (WGS) entry which is preliminary data.</text>
</comment>
<feature type="domain" description="Protein kinase" evidence="8">
    <location>
        <begin position="44"/>
        <end position="287"/>
    </location>
</feature>
<evidence type="ECO:0000256" key="5">
    <source>
        <dbReference type="ARBA" id="ARBA00022840"/>
    </source>
</evidence>
<evidence type="ECO:0000313" key="9">
    <source>
        <dbReference type="EMBL" id="CAG5129193.1"/>
    </source>
</evidence>
<dbReference type="Pfam" id="PF00069">
    <property type="entry name" value="Pkinase"/>
    <property type="match status" value="1"/>
</dbReference>
<keyword evidence="2" id="KW-0808">Transferase</keyword>
<evidence type="ECO:0000256" key="3">
    <source>
        <dbReference type="ARBA" id="ARBA00022741"/>
    </source>
</evidence>
<dbReference type="InterPro" id="IPR011009">
    <property type="entry name" value="Kinase-like_dom_sf"/>
</dbReference>
<evidence type="ECO:0000256" key="4">
    <source>
        <dbReference type="ARBA" id="ARBA00022777"/>
    </source>
</evidence>
<dbReference type="SMART" id="SM00220">
    <property type="entry name" value="S_TKc"/>
    <property type="match status" value="1"/>
</dbReference>
<evidence type="ECO:0000256" key="7">
    <source>
        <dbReference type="RuleBase" id="RU000304"/>
    </source>
</evidence>
<evidence type="ECO:0000259" key="8">
    <source>
        <dbReference type="PROSITE" id="PS50011"/>
    </source>
</evidence>
<dbReference type="EMBL" id="CAJHNH020003391">
    <property type="protein sequence ID" value="CAG5129193.1"/>
    <property type="molecule type" value="Genomic_DNA"/>
</dbReference>
<gene>
    <name evidence="9" type="ORF">CUNI_LOCUS14751</name>
</gene>
<dbReference type="PROSITE" id="PS00107">
    <property type="entry name" value="PROTEIN_KINASE_ATP"/>
    <property type="match status" value="1"/>
</dbReference>
<evidence type="ECO:0000256" key="2">
    <source>
        <dbReference type="ARBA" id="ARBA00022679"/>
    </source>
</evidence>
<accession>A0A8S3ZIB9</accession>
<evidence type="ECO:0000256" key="1">
    <source>
        <dbReference type="ARBA" id="ARBA00022527"/>
    </source>
</evidence>
<dbReference type="AlphaFoldDB" id="A0A8S3ZIB9"/>
<dbReference type="OrthoDB" id="1738954at2759"/>
<keyword evidence="10" id="KW-1185">Reference proteome</keyword>
<dbReference type="PROSITE" id="PS50011">
    <property type="entry name" value="PROTEIN_KINASE_DOM"/>
    <property type="match status" value="1"/>
</dbReference>
<dbReference type="InterPro" id="IPR000719">
    <property type="entry name" value="Prot_kinase_dom"/>
</dbReference>
<reference evidence="9" key="1">
    <citation type="submission" date="2021-04" db="EMBL/GenBank/DDBJ databases">
        <authorList>
            <consortium name="Molecular Ecology Group"/>
        </authorList>
    </citation>
    <scope>NUCLEOTIDE SEQUENCE</scope>
</reference>
<sequence>VTNIKGGVFVGKETGNNVEKRNNETNNKGNESKLGFDDYVFSLYEVGRILGDGNFAVVRHSRKKETGQEFAIKVIDKAKLKGKNHMVENEIDILKDCCHHNIVRLFEEYETASRIYLVMELVKGGDLFDAITQNVKFPEVESALMVKDLCNALFYMHSRSIVHRDLKPENLLVHRGKDGRITLKLADFGLAMEVKQLIYTVCGTPTYVAPEILSDTGYGLEVDMWAVGVITYILLNQTELFKYIKTGDFKFISPYWDNTSRNLISHLLVVDRKKRYTATDVLCHKWVL</sequence>
<dbReference type="Gene3D" id="1.10.510.10">
    <property type="entry name" value="Transferase(Phosphotransferase) domain 1"/>
    <property type="match status" value="1"/>
</dbReference>
<keyword evidence="5 6" id="KW-0067">ATP-binding</keyword>
<evidence type="ECO:0000313" key="10">
    <source>
        <dbReference type="Proteomes" id="UP000678393"/>
    </source>
</evidence>
<feature type="non-terminal residue" evidence="9">
    <location>
        <position position="1"/>
    </location>
</feature>
<feature type="binding site" evidence="6">
    <location>
        <position position="73"/>
    </location>
    <ligand>
        <name>ATP</name>
        <dbReference type="ChEBI" id="CHEBI:30616"/>
    </ligand>
</feature>
<dbReference type="FunFam" id="1.10.510.10:FF:000571">
    <property type="entry name" value="Maternal embryonic leucine zipper kinase"/>
    <property type="match status" value="1"/>
</dbReference>
<keyword evidence="1 7" id="KW-0723">Serine/threonine-protein kinase</keyword>
<keyword evidence="3 6" id="KW-0547">Nucleotide-binding</keyword>
<dbReference type="SUPFAM" id="SSF56112">
    <property type="entry name" value="Protein kinase-like (PK-like)"/>
    <property type="match status" value="1"/>
</dbReference>